<dbReference type="SUPFAM" id="SSF48264">
    <property type="entry name" value="Cytochrome P450"/>
    <property type="match status" value="1"/>
</dbReference>
<comment type="similarity">
    <text evidence="4 14">Belongs to the cytochrome P450 family.</text>
</comment>
<sequence length="420" mass="47885">PELTFTEWGKELGGVFCVKILNDTFLVLNSYDAIYEALVTKGISFGGRPQGNNFRLEYVSDGFKNIVFDNPGARWKLLRKTSHRQIKMFDTGLKRIEELNLKVIRELANEFRSHESESFNPRETIYNTIMNIMTMLLINKKFQKTDKEFKLFTEIERLSISSISSSGRGVELDILPWLRFFGNSTYKKLVRLRQLRDELWSIIKGQIMKDIQLDDKGSNGLMHALFCLYQNQQEGKSPDTFPLEEVNLKTAFVDMIVAGTTTTSNSFYGFLNIISQHHDIQEKLQEEVDRVVGTDRMVSLTDRSTMPYTQATVLELLRLTSVVSMSVPHATMETTSVSGIPIPAGVQMLPNLWAMHHEEDFWGDPHAFRPERFLDEAGDVVSASHENRKHLMPFGAGTRVCVGEILAIGRLFLLLAMMAQ</sequence>
<dbReference type="FunFam" id="1.10.630.10:FF:000238">
    <property type="entry name" value="Cytochrome P450 2A6"/>
    <property type="match status" value="1"/>
</dbReference>
<evidence type="ECO:0000256" key="9">
    <source>
        <dbReference type="ARBA" id="ARBA00023002"/>
    </source>
</evidence>
<keyword evidence="10 13" id="KW-0408">Iron</keyword>
<keyword evidence="8" id="KW-0492">Microsome</keyword>
<dbReference type="EMBL" id="AMQN01010574">
    <property type="status" value="NOT_ANNOTATED_CDS"/>
    <property type="molecule type" value="Genomic_DNA"/>
</dbReference>
<reference evidence="15 17" key="2">
    <citation type="journal article" date="2013" name="Nature">
        <title>Insights into bilaterian evolution from three spiralian genomes.</title>
        <authorList>
            <person name="Simakov O."/>
            <person name="Marletaz F."/>
            <person name="Cho S.J."/>
            <person name="Edsinger-Gonzales E."/>
            <person name="Havlak P."/>
            <person name="Hellsten U."/>
            <person name="Kuo D.H."/>
            <person name="Larsson T."/>
            <person name="Lv J."/>
            <person name="Arendt D."/>
            <person name="Savage R."/>
            <person name="Osoegawa K."/>
            <person name="de Jong P."/>
            <person name="Grimwood J."/>
            <person name="Chapman J.A."/>
            <person name="Shapiro H."/>
            <person name="Aerts A."/>
            <person name="Otillar R.P."/>
            <person name="Terry A.Y."/>
            <person name="Boore J.L."/>
            <person name="Grigoriev I.V."/>
            <person name="Lindberg D.R."/>
            <person name="Seaver E.C."/>
            <person name="Weisblat D.A."/>
            <person name="Putnam N.H."/>
            <person name="Rokhsar D.S."/>
        </authorList>
    </citation>
    <scope>NUCLEOTIDE SEQUENCE</scope>
    <source>
        <strain evidence="15 17">I ESC-2004</strain>
    </source>
</reference>
<evidence type="ECO:0000256" key="1">
    <source>
        <dbReference type="ARBA" id="ARBA00001971"/>
    </source>
</evidence>
<dbReference type="InterPro" id="IPR002401">
    <property type="entry name" value="Cyt_P450_E_grp-I"/>
</dbReference>
<name>R7U3D8_CAPTE</name>
<evidence type="ECO:0000256" key="12">
    <source>
        <dbReference type="ARBA" id="ARBA00023136"/>
    </source>
</evidence>
<dbReference type="GO" id="GO:0005506">
    <property type="term" value="F:iron ion binding"/>
    <property type="evidence" value="ECO:0007669"/>
    <property type="project" value="InterPro"/>
</dbReference>
<dbReference type="GO" id="GO:0042448">
    <property type="term" value="P:progesterone metabolic process"/>
    <property type="evidence" value="ECO:0007669"/>
    <property type="project" value="TreeGrafter"/>
</dbReference>
<dbReference type="OMA" id="MSMHEAS"/>
<keyword evidence="12" id="KW-0472">Membrane</keyword>
<dbReference type="OrthoDB" id="1470350at2759"/>
<proteinExistence type="inferred from homology"/>
<evidence type="ECO:0000313" key="17">
    <source>
        <dbReference type="Proteomes" id="UP000014760"/>
    </source>
</evidence>
<feature type="binding site" description="axial binding residue" evidence="13">
    <location>
        <position position="401"/>
    </location>
    <ligand>
        <name>heme</name>
        <dbReference type="ChEBI" id="CHEBI:30413"/>
    </ligand>
    <ligandPart>
        <name>Fe</name>
        <dbReference type="ChEBI" id="CHEBI:18248"/>
    </ligandPart>
</feature>
<evidence type="ECO:0008006" key="18">
    <source>
        <dbReference type="Google" id="ProtNLM"/>
    </source>
</evidence>
<keyword evidence="6 13" id="KW-0479">Metal-binding</keyword>
<evidence type="ECO:0000256" key="10">
    <source>
        <dbReference type="ARBA" id="ARBA00023004"/>
    </source>
</evidence>
<dbReference type="GO" id="GO:0042446">
    <property type="term" value="P:hormone biosynthetic process"/>
    <property type="evidence" value="ECO:0007669"/>
    <property type="project" value="TreeGrafter"/>
</dbReference>
<organism evidence="15">
    <name type="scientific">Capitella teleta</name>
    <name type="common">Polychaete worm</name>
    <dbReference type="NCBI Taxonomy" id="283909"/>
    <lineage>
        <taxon>Eukaryota</taxon>
        <taxon>Metazoa</taxon>
        <taxon>Spiralia</taxon>
        <taxon>Lophotrochozoa</taxon>
        <taxon>Annelida</taxon>
        <taxon>Polychaeta</taxon>
        <taxon>Sedentaria</taxon>
        <taxon>Scolecida</taxon>
        <taxon>Capitellidae</taxon>
        <taxon>Capitella</taxon>
    </lineage>
</organism>
<evidence type="ECO:0000256" key="2">
    <source>
        <dbReference type="ARBA" id="ARBA00004174"/>
    </source>
</evidence>
<evidence type="ECO:0000256" key="6">
    <source>
        <dbReference type="ARBA" id="ARBA00022723"/>
    </source>
</evidence>
<dbReference type="PROSITE" id="PS00086">
    <property type="entry name" value="CYTOCHROME_P450"/>
    <property type="match status" value="1"/>
</dbReference>
<dbReference type="GO" id="GO:0005789">
    <property type="term" value="C:endoplasmic reticulum membrane"/>
    <property type="evidence" value="ECO:0007669"/>
    <property type="project" value="UniProtKB-SubCell"/>
</dbReference>
<reference evidence="16" key="3">
    <citation type="submission" date="2015-06" db="UniProtKB">
        <authorList>
            <consortium name="EnsemblMetazoa"/>
        </authorList>
    </citation>
    <scope>IDENTIFICATION</scope>
</reference>
<keyword evidence="5 13" id="KW-0349">Heme</keyword>
<protein>
    <recommendedName>
        <fullName evidence="18">Cytochrome P450</fullName>
    </recommendedName>
</protein>
<dbReference type="PANTHER" id="PTHR24289">
    <property type="entry name" value="STEROID 17-ALPHA-HYDROXYLASE/17,20 LYASE"/>
    <property type="match status" value="1"/>
</dbReference>
<dbReference type="InterPro" id="IPR001128">
    <property type="entry name" value="Cyt_P450"/>
</dbReference>
<keyword evidence="11 14" id="KW-0503">Monooxygenase</keyword>
<evidence type="ECO:0000256" key="5">
    <source>
        <dbReference type="ARBA" id="ARBA00022617"/>
    </source>
</evidence>
<dbReference type="STRING" id="283909.R7U3D8"/>
<dbReference type="Gene3D" id="1.10.630.10">
    <property type="entry name" value="Cytochrome P450"/>
    <property type="match status" value="1"/>
</dbReference>
<dbReference type="InterPro" id="IPR036396">
    <property type="entry name" value="Cyt_P450_sf"/>
</dbReference>
<evidence type="ECO:0000256" key="7">
    <source>
        <dbReference type="ARBA" id="ARBA00022824"/>
    </source>
</evidence>
<comment type="cofactor">
    <cofactor evidence="1 13">
        <name>heme</name>
        <dbReference type="ChEBI" id="CHEBI:30413"/>
    </cofactor>
</comment>
<dbReference type="Proteomes" id="UP000014760">
    <property type="component" value="Unassembled WGS sequence"/>
</dbReference>
<evidence type="ECO:0000313" key="16">
    <source>
        <dbReference type="EnsemblMetazoa" id="CapteP63656"/>
    </source>
</evidence>
<dbReference type="EnsemblMetazoa" id="CapteT63656">
    <property type="protein sequence ID" value="CapteP63656"/>
    <property type="gene ID" value="CapteG63656"/>
</dbReference>
<feature type="non-terminal residue" evidence="15">
    <location>
        <position position="1"/>
    </location>
</feature>
<keyword evidence="17" id="KW-1185">Reference proteome</keyword>
<comment type="subcellular location">
    <subcellularLocation>
        <location evidence="3">Endoplasmic reticulum membrane</location>
        <topology evidence="3">Peripheral membrane protein</topology>
    </subcellularLocation>
    <subcellularLocation>
        <location evidence="2">Microsome membrane</location>
        <topology evidence="2">Peripheral membrane protein</topology>
    </subcellularLocation>
</comment>
<keyword evidence="7" id="KW-0256">Endoplasmic reticulum</keyword>
<reference evidence="17" key="1">
    <citation type="submission" date="2012-12" db="EMBL/GenBank/DDBJ databases">
        <authorList>
            <person name="Hellsten U."/>
            <person name="Grimwood J."/>
            <person name="Chapman J.A."/>
            <person name="Shapiro H."/>
            <person name="Aerts A."/>
            <person name="Otillar R.P."/>
            <person name="Terry A.Y."/>
            <person name="Boore J.L."/>
            <person name="Simakov O."/>
            <person name="Marletaz F."/>
            <person name="Cho S.-J."/>
            <person name="Edsinger-Gonzales E."/>
            <person name="Havlak P."/>
            <person name="Kuo D.-H."/>
            <person name="Larsson T."/>
            <person name="Lv J."/>
            <person name="Arendt D."/>
            <person name="Savage R."/>
            <person name="Osoegawa K."/>
            <person name="de Jong P."/>
            <person name="Lindberg D.R."/>
            <person name="Seaver E.C."/>
            <person name="Weisblat D.A."/>
            <person name="Putnam N.H."/>
            <person name="Grigoriev I.V."/>
            <person name="Rokhsar D.S."/>
        </authorList>
    </citation>
    <scope>NUCLEOTIDE SEQUENCE</scope>
    <source>
        <strain evidence="17">I ESC-2004</strain>
    </source>
</reference>
<dbReference type="PRINTS" id="PR00463">
    <property type="entry name" value="EP450I"/>
</dbReference>
<evidence type="ECO:0000256" key="4">
    <source>
        <dbReference type="ARBA" id="ARBA00010617"/>
    </source>
</evidence>
<feature type="non-terminal residue" evidence="15">
    <location>
        <position position="420"/>
    </location>
</feature>
<evidence type="ECO:0000256" key="14">
    <source>
        <dbReference type="RuleBase" id="RU000461"/>
    </source>
</evidence>
<evidence type="ECO:0000256" key="13">
    <source>
        <dbReference type="PIRSR" id="PIRSR602401-1"/>
    </source>
</evidence>
<dbReference type="GO" id="GO:0004508">
    <property type="term" value="F:steroid 17-alpha-monooxygenase activity"/>
    <property type="evidence" value="ECO:0007669"/>
    <property type="project" value="TreeGrafter"/>
</dbReference>
<evidence type="ECO:0000256" key="11">
    <source>
        <dbReference type="ARBA" id="ARBA00023033"/>
    </source>
</evidence>
<keyword evidence="9 14" id="KW-0560">Oxidoreductase</keyword>
<evidence type="ECO:0000256" key="8">
    <source>
        <dbReference type="ARBA" id="ARBA00022848"/>
    </source>
</evidence>
<dbReference type="EMBL" id="KB308178">
    <property type="protein sequence ID" value="ELT98191.1"/>
    <property type="molecule type" value="Genomic_DNA"/>
</dbReference>
<gene>
    <name evidence="15" type="ORF">CAPTEDRAFT_63656</name>
</gene>
<dbReference type="InterPro" id="IPR017972">
    <property type="entry name" value="Cyt_P450_CS"/>
</dbReference>
<evidence type="ECO:0000256" key="3">
    <source>
        <dbReference type="ARBA" id="ARBA00004406"/>
    </source>
</evidence>
<accession>R7U3D8</accession>
<dbReference type="Pfam" id="PF00067">
    <property type="entry name" value="p450"/>
    <property type="match status" value="1"/>
</dbReference>
<evidence type="ECO:0000313" key="15">
    <source>
        <dbReference type="EMBL" id="ELT98191.1"/>
    </source>
</evidence>
<dbReference type="PANTHER" id="PTHR24289:SF20">
    <property type="entry name" value="STEROID 17-ALPHA-HYDROXYLASE_17,20 LYASE"/>
    <property type="match status" value="1"/>
</dbReference>
<dbReference type="PRINTS" id="PR00385">
    <property type="entry name" value="P450"/>
</dbReference>
<dbReference type="AlphaFoldDB" id="R7U3D8"/>
<dbReference type="GO" id="GO:0020037">
    <property type="term" value="F:heme binding"/>
    <property type="evidence" value="ECO:0007669"/>
    <property type="project" value="InterPro"/>
</dbReference>
<dbReference type="HOGENOM" id="CLU_001570_22_0_1"/>